<dbReference type="HOGENOM" id="CLU_1957788_0_0_5"/>
<reference evidence="1 2" key="1">
    <citation type="submission" date="2013-11" db="EMBL/GenBank/DDBJ databases">
        <title>Complete genome sequence of Rhizobium gallicum bv. gallicum R602.</title>
        <authorList>
            <person name="Bustos P."/>
            <person name="Santamaria R.I."/>
            <person name="Lozano L."/>
            <person name="Acosta J.L."/>
            <person name="Ormeno-Orrillo E."/>
            <person name="Rogel M.A."/>
            <person name="Romero D."/>
            <person name="Cevallos M.A."/>
            <person name="Martinez-Romero E."/>
            <person name="Gonzalez V."/>
        </authorList>
    </citation>
    <scope>NUCLEOTIDE SEQUENCE [LARGE SCALE GENOMIC DNA]</scope>
    <source>
        <strain evidence="1 2">R602</strain>
    </source>
</reference>
<keyword evidence="2" id="KW-1185">Reference proteome</keyword>
<gene>
    <name evidence="1" type="ORF">RGR602_CH02602</name>
</gene>
<dbReference type="AlphaFoldDB" id="A0A0B4X1W1"/>
<evidence type="ECO:0000313" key="1">
    <source>
        <dbReference type="EMBL" id="AJD41924.1"/>
    </source>
</evidence>
<sequence>MRTVNAELIPPLSSTRANRLIINDLIRRAACLAASLFGLFGLRTGGRRAQLSHPSAANCHAFLIVFLLFFGVDLSKPSAVGRSGRRAATRVWSVRSSPRAIFFDLFSRTSDDTLFARAGVPHETIRQD</sequence>
<organism evidence="1 2">
    <name type="scientific">Rhizobium gallicum bv. gallicum R602sp</name>
    <dbReference type="NCBI Taxonomy" id="1041138"/>
    <lineage>
        <taxon>Bacteria</taxon>
        <taxon>Pseudomonadati</taxon>
        <taxon>Pseudomonadota</taxon>
        <taxon>Alphaproteobacteria</taxon>
        <taxon>Hyphomicrobiales</taxon>
        <taxon>Rhizobiaceae</taxon>
        <taxon>Rhizobium/Agrobacterium group</taxon>
        <taxon>Rhizobium</taxon>
    </lineage>
</organism>
<evidence type="ECO:0000313" key="2">
    <source>
        <dbReference type="Proteomes" id="UP000031368"/>
    </source>
</evidence>
<protein>
    <submittedName>
        <fullName evidence="1">Uncharacterized protein</fullName>
    </submittedName>
</protein>
<proteinExistence type="predicted"/>
<dbReference type="KEGG" id="rga:RGR602_CH02602"/>
<dbReference type="Proteomes" id="UP000031368">
    <property type="component" value="Chromosome"/>
</dbReference>
<accession>A0A0B4X1W1</accession>
<dbReference type="EMBL" id="CP006877">
    <property type="protein sequence ID" value="AJD41924.1"/>
    <property type="molecule type" value="Genomic_DNA"/>
</dbReference>
<name>A0A0B4X1W1_9HYPH</name>